<dbReference type="Proteomes" id="UP001620409">
    <property type="component" value="Unassembled WGS sequence"/>
</dbReference>
<comment type="similarity">
    <text evidence="1">Belongs to the enoyl-CoA hydratase/isomerase family.</text>
</comment>
<dbReference type="EMBL" id="JADIKI010000020">
    <property type="protein sequence ID" value="MFK2853142.1"/>
    <property type="molecule type" value="Genomic_DNA"/>
</dbReference>
<evidence type="ECO:0000313" key="3">
    <source>
        <dbReference type="Proteomes" id="UP001620409"/>
    </source>
</evidence>
<evidence type="ECO:0000313" key="2">
    <source>
        <dbReference type="EMBL" id="MFK2853142.1"/>
    </source>
</evidence>
<organism evidence="2 3">
    <name type="scientific">Dyella humi</name>
    <dbReference type="NCBI Taxonomy" id="1770547"/>
    <lineage>
        <taxon>Bacteria</taxon>
        <taxon>Pseudomonadati</taxon>
        <taxon>Pseudomonadota</taxon>
        <taxon>Gammaproteobacteria</taxon>
        <taxon>Lysobacterales</taxon>
        <taxon>Rhodanobacteraceae</taxon>
        <taxon>Dyella</taxon>
    </lineage>
</organism>
<accession>A0ABW8ID99</accession>
<dbReference type="InterPro" id="IPR029045">
    <property type="entry name" value="ClpP/crotonase-like_dom_sf"/>
</dbReference>
<gene>
    <name evidence="2" type="ORF">ISP18_00855</name>
</gene>
<dbReference type="PANTHER" id="PTHR11941:SF54">
    <property type="entry name" value="ENOYL-COA HYDRATASE, MITOCHONDRIAL"/>
    <property type="match status" value="1"/>
</dbReference>
<dbReference type="Gene3D" id="1.20.58.1300">
    <property type="match status" value="1"/>
</dbReference>
<keyword evidence="3" id="KW-1185">Reference proteome</keyword>
<proteinExistence type="inferred from homology"/>
<dbReference type="SUPFAM" id="SSF52096">
    <property type="entry name" value="ClpP/crotonase"/>
    <property type="match status" value="1"/>
</dbReference>
<reference evidence="2 3" key="1">
    <citation type="submission" date="2020-10" db="EMBL/GenBank/DDBJ databases">
        <title>Phylogeny of dyella-like bacteria.</title>
        <authorList>
            <person name="Fu J."/>
        </authorList>
    </citation>
    <scope>NUCLEOTIDE SEQUENCE [LARGE SCALE GENOMIC DNA]</scope>
    <source>
        <strain evidence="2 3">DHG40</strain>
    </source>
</reference>
<dbReference type="Gene3D" id="3.90.226.10">
    <property type="entry name" value="2-enoyl-CoA Hydratase, Chain A, domain 1"/>
    <property type="match status" value="1"/>
</dbReference>
<dbReference type="CDD" id="cd06558">
    <property type="entry name" value="crotonase-like"/>
    <property type="match status" value="1"/>
</dbReference>
<comment type="caution">
    <text evidence="2">The sequence shown here is derived from an EMBL/GenBank/DDBJ whole genome shotgun (WGS) entry which is preliminary data.</text>
</comment>
<sequence length="444" mass="49152">MKLDDTLQEWRARDLAFSRDPKHDSLLLADFLAAGEGILAALPTKQDRSAAELELASNVHGLSRDARRLFLSLHAEWLYDLLTCQCSLPKRIAELAYEAAGACPGLVPTRAQIEQESKLPQKYKEAREIDQGLLFQSWLAIPRVALHLMRSMLLPTARALGLLERFEKDGVIELDTVVLCHRDNAGHITFHNTACLNAEDNLFVEDLETAVDLVLLSQSIKVGVMRGGIMTHPRYAGHRVFSAGINLKHLNGGKISFVDFLLRREFGFINKLLRGLRPVHAAASDRGPFLDFQKPWLAAVDTFAIGGGAQLLLAFDRVLAAEGSYVTLPAAQEGIVPGFSNLRLTRAVGARMARQILLFGRKLWAGEVDARFVIDEVVNAASMEEAIARNVADLSAPAVIANRHMLNISEEPIETTIHYAADFAFVQAIRLYSEDVLNKTRFAR</sequence>
<dbReference type="PANTHER" id="PTHR11941">
    <property type="entry name" value="ENOYL-COA HYDRATASE-RELATED"/>
    <property type="match status" value="1"/>
</dbReference>
<name>A0ABW8ID99_9GAMM</name>
<evidence type="ECO:0000256" key="1">
    <source>
        <dbReference type="ARBA" id="ARBA00005254"/>
    </source>
</evidence>
<dbReference type="RefSeq" id="WP_380015924.1">
    <property type="nucleotide sequence ID" value="NZ_JADIKI010000020.1"/>
</dbReference>
<dbReference type="Pfam" id="PF00378">
    <property type="entry name" value="ECH_1"/>
    <property type="match status" value="1"/>
</dbReference>
<protein>
    <submittedName>
        <fullName evidence="2">Enoyl-CoA hydratase/isomerase family protein</fullName>
    </submittedName>
</protein>
<dbReference type="InterPro" id="IPR001753">
    <property type="entry name" value="Enoyl-CoA_hydra/iso"/>
</dbReference>